<organism evidence="1 2">
    <name type="scientific">Pseudomonas azotoformans</name>
    <dbReference type="NCBI Taxonomy" id="47878"/>
    <lineage>
        <taxon>Bacteria</taxon>
        <taxon>Pseudomonadati</taxon>
        <taxon>Pseudomonadota</taxon>
        <taxon>Gammaproteobacteria</taxon>
        <taxon>Pseudomonadales</taxon>
        <taxon>Pseudomonadaceae</taxon>
        <taxon>Pseudomonas</taxon>
    </lineage>
</organism>
<dbReference type="InterPro" id="IPR009241">
    <property type="entry name" value="HigB-like"/>
</dbReference>
<dbReference type="KEGG" id="pazo:AYR47_30690"/>
<evidence type="ECO:0000313" key="2">
    <source>
        <dbReference type="Proteomes" id="UP000070516"/>
    </source>
</evidence>
<accession>A0A127I6C7</accession>
<sequence length="120" mass="13202">MSSWKPLLWVGASKKDLQLMPCAVQDVFGFALHLAQEGGRHSQAKALKGFASNAVLEIVEDFDGNTYRGVYTVRFGSAVYVLHCFQKKSTKGIATPQHDIQLIKQRLKAAQDHAQASQGD</sequence>
<dbReference type="Proteomes" id="UP000070516">
    <property type="component" value="Chromosome"/>
</dbReference>
<reference evidence="1 2" key="1">
    <citation type="submission" date="2016-02" db="EMBL/GenBank/DDBJ databases">
        <title>Complete genome sequence of Pseudomonas azotoformans S4.</title>
        <authorList>
            <person name="Fang Y."/>
            <person name="Wu L."/>
            <person name="Feng G."/>
        </authorList>
    </citation>
    <scope>NUCLEOTIDE SEQUENCE [LARGE SCALE GENOMIC DNA]</scope>
    <source>
        <strain evidence="1 2">S4</strain>
    </source>
</reference>
<dbReference type="Pfam" id="PF05973">
    <property type="entry name" value="Gp49"/>
    <property type="match status" value="1"/>
</dbReference>
<evidence type="ECO:0000313" key="1">
    <source>
        <dbReference type="EMBL" id="AMN82402.1"/>
    </source>
</evidence>
<name>A0A127I6C7_PSEAZ</name>
<dbReference type="AlphaFoldDB" id="A0A127I6C7"/>
<dbReference type="EMBL" id="CP014546">
    <property type="protein sequence ID" value="AMN82402.1"/>
    <property type="molecule type" value="Genomic_DNA"/>
</dbReference>
<gene>
    <name evidence="1" type="ORF">AYR47_30690</name>
</gene>
<proteinExistence type="predicted"/>
<protein>
    <submittedName>
        <fullName evidence="1">Addiction module toxin RelE</fullName>
    </submittedName>
</protein>